<evidence type="ECO:0008006" key="4">
    <source>
        <dbReference type="Google" id="ProtNLM"/>
    </source>
</evidence>
<sequence>MGDSAGSHPPTGTATLGPVLEIDKKFYRLVNWHMFDDDSNEPGSYQQWDRNEPPKLDLVHPSPADLEDFSFGEHAVHLGEIVAYSGLMYKTTRPMTPSDAVASMIPSNPRITTDWALSETEGHAIPNKVRHAIEGERSDCFLPVITQTTPVKPGDMAYSTGRTSGYTLGQVCKRGYSRNEDGSVSRDWTISSLHIQDNAWSDGMGIMGDSGAGIVNFCTHKLIGQLWGRNHYEEDPDKPAMTYFTSMSDIFDDIQERWPGGPCPRPTLPGEIPSTDETDGTITITESVDDMMSPDHAPPSSKDGRSNVVTEVRRSGIKSALMATGNGDGDVTENHWVQHAATWPKLQV</sequence>
<feature type="region of interest" description="Disordered" evidence="1">
    <location>
        <begin position="287"/>
        <end position="308"/>
    </location>
</feature>
<dbReference type="InterPro" id="IPR009003">
    <property type="entry name" value="Peptidase_S1_PA"/>
</dbReference>
<evidence type="ECO:0000256" key="1">
    <source>
        <dbReference type="SAM" id="MobiDB-lite"/>
    </source>
</evidence>
<comment type="caution">
    <text evidence="2">The sequence shown here is derived from an EMBL/GenBank/DDBJ whole genome shotgun (WGS) entry which is preliminary data.</text>
</comment>
<dbReference type="GeneID" id="92099488"/>
<reference evidence="2 3" key="1">
    <citation type="submission" date="2023-01" db="EMBL/GenBank/DDBJ databases">
        <title>Analysis of 21 Apiospora genomes using comparative genomics revels a genus with tremendous synthesis potential of carbohydrate active enzymes and secondary metabolites.</title>
        <authorList>
            <person name="Sorensen T."/>
        </authorList>
    </citation>
    <scope>NUCLEOTIDE SEQUENCE [LARGE SCALE GENOMIC DNA]</scope>
    <source>
        <strain evidence="2 3">CBS 135458</strain>
    </source>
</reference>
<dbReference type="SUPFAM" id="SSF50494">
    <property type="entry name" value="Trypsin-like serine proteases"/>
    <property type="match status" value="1"/>
</dbReference>
<evidence type="ECO:0000313" key="3">
    <source>
        <dbReference type="Proteomes" id="UP001480595"/>
    </source>
</evidence>
<accession>A0ABR1SVA0</accession>
<keyword evidence="3" id="KW-1185">Reference proteome</keyword>
<organism evidence="2 3">
    <name type="scientific">Apiospora phragmitis</name>
    <dbReference type="NCBI Taxonomy" id="2905665"/>
    <lineage>
        <taxon>Eukaryota</taxon>
        <taxon>Fungi</taxon>
        <taxon>Dikarya</taxon>
        <taxon>Ascomycota</taxon>
        <taxon>Pezizomycotina</taxon>
        <taxon>Sordariomycetes</taxon>
        <taxon>Xylariomycetidae</taxon>
        <taxon>Amphisphaeriales</taxon>
        <taxon>Apiosporaceae</taxon>
        <taxon>Apiospora</taxon>
    </lineage>
</organism>
<dbReference type="EMBL" id="JAQQWL010000016">
    <property type="protein sequence ID" value="KAK8038249.1"/>
    <property type="molecule type" value="Genomic_DNA"/>
</dbReference>
<gene>
    <name evidence="2" type="ORF">PG994_015016</name>
</gene>
<dbReference type="Proteomes" id="UP001480595">
    <property type="component" value="Unassembled WGS sequence"/>
</dbReference>
<protein>
    <recommendedName>
        <fullName evidence="4">Peptidase S1 domain-containing protein</fullName>
    </recommendedName>
</protein>
<name>A0ABR1SVA0_9PEZI</name>
<proteinExistence type="predicted"/>
<dbReference type="RefSeq" id="XP_066708101.1">
    <property type="nucleotide sequence ID" value="XM_066866425.1"/>
</dbReference>
<evidence type="ECO:0000313" key="2">
    <source>
        <dbReference type="EMBL" id="KAK8038249.1"/>
    </source>
</evidence>